<dbReference type="EMBL" id="FWZU01000005">
    <property type="protein sequence ID" value="SMF35244.1"/>
    <property type="molecule type" value="Genomic_DNA"/>
</dbReference>
<dbReference type="Pfam" id="PF02867">
    <property type="entry name" value="Ribonuc_red_lgC"/>
    <property type="match status" value="2"/>
</dbReference>
<dbReference type="GO" id="GO:0031419">
    <property type="term" value="F:cobalamin binding"/>
    <property type="evidence" value="ECO:0007669"/>
    <property type="project" value="UniProtKB-KW"/>
</dbReference>
<evidence type="ECO:0000256" key="2">
    <source>
        <dbReference type="ARBA" id="ARBA00007405"/>
    </source>
</evidence>
<sequence>MTKQPVITRESAKMALEEHRRFQETVSSKKYQIRDSKGHLQEHSFGDVKNRLCREFLKHSSFENQENEQVCEMLQAGRFIPAGSILSGLGNDYAKCSLSNCYLAKIESDSLEGIFEAQKKLARTYSYRGGSGIDITILRPSGDPVNNAAVTSSGAVSFMPLFSELTNTIGQNGRRGALMISMDIRHPDTRRFIWSKSKPEEIFGVDSLTGKTQDVFGANISLKITDEFMQAVEDDKDWTFVFPEMNKVTGKICDAATLQLLPEVYNALDPQVGDRLEAEIIYKVTALDPEKYQIKVKPDLPVNEKQADLPEGTLLFSPSRRRNEKSDIFDPVNSVYNLLWDGDYSRWQEFGLPFKPYTTVKARGLLEEISSSAWQSGDPGILYQDTTQRNTPGTFIDPLRLKPMSTNPCGEQGLGYWNNCLLGAMVLFKYVVNPFTKEAQFDEDLFRDDLTRTVAFMDTMSDLNQSKHPLQQHRDADKYGKRIGIEFTGLGDMLAMLGMRYGSEESIDFIKKILRDKAITEISVSADIAGRFGVVEALKAPEARKRFLECPYITNLGLPKKLQKKIMDNGLRHTAFNTVGPSGSISIMSDNCTSGIEPAFLFSYTRETRLEAGKVFEFIHMPPLKWMLETNQEELFGKYTALQLKEKLNYVQSDELDYMDRIRLQAAVQEFTDSSISSTINLSEDTPRETIFQIYIEAWRHGLKGVTVFRNGCKKGVLSKKEDTQDADPTMLGQFPSLRERELNDIERAERHRVTWKGSKMYIIVSVDESGNPIEIFVKLPKEAGLTGSGIYNEQVFQEKYSLWETITRLTSLLLRVGMPIDRIITQLDRSSYNIIDAAAIISRILRNYISLDMDDQTIVSKELGSPCPECGKKAYVPEGGCKICKACGYTTCG</sequence>
<evidence type="ECO:0000256" key="1">
    <source>
        <dbReference type="ARBA" id="ARBA00001922"/>
    </source>
</evidence>
<dbReference type="RefSeq" id="WP_085103761.1">
    <property type="nucleotide sequence ID" value="NZ_FWZU01000005.1"/>
</dbReference>
<evidence type="ECO:0000313" key="15">
    <source>
        <dbReference type="EMBL" id="SMF35244.1"/>
    </source>
</evidence>
<keyword evidence="5" id="KW-0846">Cobalamin</keyword>
<comment type="similarity">
    <text evidence="2">Belongs to the ribonucleoside diphosphate reductase class-2 family.</text>
</comment>
<evidence type="ECO:0000259" key="14">
    <source>
        <dbReference type="Pfam" id="PF12637"/>
    </source>
</evidence>
<dbReference type="GO" id="GO:0071897">
    <property type="term" value="P:DNA biosynthetic process"/>
    <property type="evidence" value="ECO:0007669"/>
    <property type="project" value="UniProtKB-KW"/>
</dbReference>
<dbReference type="PANTHER" id="PTHR43371">
    <property type="entry name" value="VITAMIN B12-DEPENDENT RIBONUCLEOTIDE REDUCTASE"/>
    <property type="match status" value="1"/>
</dbReference>
<evidence type="ECO:0000256" key="8">
    <source>
        <dbReference type="ARBA" id="ARBA00023002"/>
    </source>
</evidence>
<evidence type="ECO:0000313" key="16">
    <source>
        <dbReference type="Proteomes" id="UP000192906"/>
    </source>
</evidence>
<evidence type="ECO:0000259" key="13">
    <source>
        <dbReference type="Pfam" id="PF02867"/>
    </source>
</evidence>
<evidence type="ECO:0000256" key="7">
    <source>
        <dbReference type="ARBA" id="ARBA00022741"/>
    </source>
</evidence>
<dbReference type="OrthoDB" id="9762933at2"/>
<dbReference type="SUPFAM" id="SSF51998">
    <property type="entry name" value="PFL-like glycyl radical enzymes"/>
    <property type="match status" value="1"/>
</dbReference>
<evidence type="ECO:0000256" key="9">
    <source>
        <dbReference type="ARBA" id="ARBA00023285"/>
    </source>
</evidence>
<protein>
    <recommendedName>
        <fullName evidence="4">Vitamin B12-dependent ribonucleotide reductase</fullName>
        <ecNumber evidence="3">1.17.4.1</ecNumber>
    </recommendedName>
    <alternativeName>
        <fullName evidence="11">Ribonucleoside-diphosphate reductase NrdJ</fullName>
    </alternativeName>
</protein>
<keyword evidence="6" id="KW-0237">DNA synthesis</keyword>
<feature type="domain" description="Ribonucleotide reductase large subunit C-terminal" evidence="13">
    <location>
        <begin position="323"/>
        <end position="708"/>
    </location>
</feature>
<keyword evidence="8" id="KW-0560">Oxidoreductase</keyword>
<evidence type="ECO:0000256" key="11">
    <source>
        <dbReference type="ARBA" id="ARBA00033050"/>
    </source>
</evidence>
<dbReference type="EC" id="1.17.4.1" evidence="3"/>
<dbReference type="InterPro" id="IPR050862">
    <property type="entry name" value="RdRp_reductase_class-2"/>
</dbReference>
<evidence type="ECO:0000256" key="12">
    <source>
        <dbReference type="ARBA" id="ARBA00047754"/>
    </source>
</evidence>
<name>A0A1X7EKT0_9BACT</name>
<comment type="cofactor">
    <cofactor evidence="1">
        <name>adenosylcob(III)alamin</name>
        <dbReference type="ChEBI" id="CHEBI:18408"/>
    </cofactor>
</comment>
<feature type="domain" description="TSCPD" evidence="14">
    <location>
        <begin position="749"/>
        <end position="849"/>
    </location>
</feature>
<dbReference type="Pfam" id="PF12637">
    <property type="entry name" value="TSCPD"/>
    <property type="match status" value="1"/>
</dbReference>
<evidence type="ECO:0000256" key="10">
    <source>
        <dbReference type="ARBA" id="ARBA00025437"/>
    </source>
</evidence>
<keyword evidence="16" id="KW-1185">Reference proteome</keyword>
<dbReference type="GO" id="GO:0000166">
    <property type="term" value="F:nucleotide binding"/>
    <property type="evidence" value="ECO:0007669"/>
    <property type="project" value="UniProtKB-KW"/>
</dbReference>
<comment type="function">
    <text evidence="10">Catalyzes the reduction of ribonucleotides to deoxyribonucleotides. May function to provide a pool of deoxyribonucleotide precursors for DNA repair during oxygen limitation and/or for immediate growth after restoration of oxygen.</text>
</comment>
<keyword evidence="9" id="KW-0170">Cobalt</keyword>
<dbReference type="PANTHER" id="PTHR43371:SF1">
    <property type="entry name" value="RIBONUCLEOSIDE-DIPHOSPHATE REDUCTASE"/>
    <property type="match status" value="1"/>
</dbReference>
<dbReference type="Proteomes" id="UP000192906">
    <property type="component" value="Unassembled WGS sequence"/>
</dbReference>
<dbReference type="STRING" id="1519643.SAMN06295933_3059"/>
<dbReference type="Gene3D" id="3.20.70.20">
    <property type="match status" value="2"/>
</dbReference>
<evidence type="ECO:0000256" key="3">
    <source>
        <dbReference type="ARBA" id="ARBA00012274"/>
    </source>
</evidence>
<accession>A0A1X7EKT0</accession>
<dbReference type="InterPro" id="IPR000788">
    <property type="entry name" value="RNR_lg_C"/>
</dbReference>
<keyword evidence="7" id="KW-0547">Nucleotide-binding</keyword>
<evidence type="ECO:0000256" key="5">
    <source>
        <dbReference type="ARBA" id="ARBA00022628"/>
    </source>
</evidence>
<comment type="catalytic activity">
    <reaction evidence="12">
        <text>a 2'-deoxyribonucleoside 5'-diphosphate + [thioredoxin]-disulfide + H2O = a ribonucleoside 5'-diphosphate + [thioredoxin]-dithiol</text>
        <dbReference type="Rhea" id="RHEA:23252"/>
        <dbReference type="Rhea" id="RHEA-COMP:10698"/>
        <dbReference type="Rhea" id="RHEA-COMP:10700"/>
        <dbReference type="ChEBI" id="CHEBI:15377"/>
        <dbReference type="ChEBI" id="CHEBI:29950"/>
        <dbReference type="ChEBI" id="CHEBI:50058"/>
        <dbReference type="ChEBI" id="CHEBI:57930"/>
        <dbReference type="ChEBI" id="CHEBI:73316"/>
        <dbReference type="EC" id="1.17.4.1"/>
    </reaction>
</comment>
<evidence type="ECO:0000256" key="6">
    <source>
        <dbReference type="ARBA" id="ARBA00022634"/>
    </source>
</evidence>
<dbReference type="PRINTS" id="PR01183">
    <property type="entry name" value="RIBORDTASEM1"/>
</dbReference>
<proteinExistence type="inferred from homology"/>
<reference evidence="16" key="1">
    <citation type="submission" date="2017-04" db="EMBL/GenBank/DDBJ databases">
        <authorList>
            <person name="Varghese N."/>
            <person name="Submissions S."/>
        </authorList>
    </citation>
    <scope>NUCLEOTIDE SEQUENCE [LARGE SCALE GENOMIC DNA]</scope>
    <source>
        <strain evidence="16">K3S</strain>
    </source>
</reference>
<dbReference type="AlphaFoldDB" id="A0A1X7EKT0"/>
<gene>
    <name evidence="15" type="ORF">SAMN06295933_3059</name>
</gene>
<dbReference type="InterPro" id="IPR024434">
    <property type="entry name" value="TSCPD_dom"/>
</dbReference>
<feature type="domain" description="Ribonucleotide reductase large subunit C-terminal" evidence="13">
    <location>
        <begin position="99"/>
        <end position="252"/>
    </location>
</feature>
<dbReference type="GO" id="GO:0004748">
    <property type="term" value="F:ribonucleoside-diphosphate reductase activity, thioredoxin disulfide as acceptor"/>
    <property type="evidence" value="ECO:0007669"/>
    <property type="project" value="UniProtKB-EC"/>
</dbReference>
<organism evidence="15 16">
    <name type="scientific">Desulfovibrio gilichinskyi</name>
    <dbReference type="NCBI Taxonomy" id="1519643"/>
    <lineage>
        <taxon>Bacteria</taxon>
        <taxon>Pseudomonadati</taxon>
        <taxon>Thermodesulfobacteriota</taxon>
        <taxon>Desulfovibrionia</taxon>
        <taxon>Desulfovibrionales</taxon>
        <taxon>Desulfovibrionaceae</taxon>
        <taxon>Desulfovibrio</taxon>
    </lineage>
</organism>
<evidence type="ECO:0000256" key="4">
    <source>
        <dbReference type="ARBA" id="ARBA00014409"/>
    </source>
</evidence>